<reference evidence="1" key="2">
    <citation type="submission" date="2021-02" db="EMBL/GenBank/DDBJ databases">
        <authorList>
            <person name="Kimball J.A."/>
            <person name="Haas M.W."/>
            <person name="Macchietto M."/>
            <person name="Kono T."/>
            <person name="Duquette J."/>
            <person name="Shao M."/>
        </authorList>
    </citation>
    <scope>NUCLEOTIDE SEQUENCE</scope>
    <source>
        <tissue evidence="1">Fresh leaf tissue</tissue>
    </source>
</reference>
<reference evidence="1" key="1">
    <citation type="journal article" date="2021" name="bioRxiv">
        <title>Whole Genome Assembly and Annotation of Northern Wild Rice, Zizania palustris L., Supports a Whole Genome Duplication in the Zizania Genus.</title>
        <authorList>
            <person name="Haas M."/>
            <person name="Kono T."/>
            <person name="Macchietto M."/>
            <person name="Millas R."/>
            <person name="McGilp L."/>
            <person name="Shao M."/>
            <person name="Duquette J."/>
            <person name="Hirsch C.N."/>
            <person name="Kimball J."/>
        </authorList>
    </citation>
    <scope>NUCLEOTIDE SEQUENCE</scope>
    <source>
        <tissue evidence="1">Fresh leaf tissue</tissue>
    </source>
</reference>
<sequence>MVSSGTACSKGNLDKNEDDLMKTDLTLNDFKGESSEAKGILSLELMVGHKMLPTVFFVVDVQEDSVIGVVLTQEVEGKEYIIMFLSHRLLDVRRGHIANDLWRFIGDKVFTIIIIKDSCIVPIINSACQQAGCFLVLIVSMTCSDTPVYSGCASNSRHGTSYWNAKEANSSISDATEAAATTIASMLHKVGKIGIGAIADAALQDDAE</sequence>
<protein>
    <submittedName>
        <fullName evidence="1">Uncharacterized protein</fullName>
    </submittedName>
</protein>
<keyword evidence="2" id="KW-1185">Reference proteome</keyword>
<dbReference type="AlphaFoldDB" id="A0A8J5WR89"/>
<comment type="caution">
    <text evidence="1">The sequence shown here is derived from an EMBL/GenBank/DDBJ whole genome shotgun (WGS) entry which is preliminary data.</text>
</comment>
<evidence type="ECO:0000313" key="1">
    <source>
        <dbReference type="EMBL" id="KAG8095288.1"/>
    </source>
</evidence>
<accession>A0A8J5WR89</accession>
<evidence type="ECO:0000313" key="2">
    <source>
        <dbReference type="Proteomes" id="UP000729402"/>
    </source>
</evidence>
<name>A0A8J5WR89_ZIZPA</name>
<proteinExistence type="predicted"/>
<dbReference type="Proteomes" id="UP000729402">
    <property type="component" value="Unassembled WGS sequence"/>
</dbReference>
<dbReference type="EMBL" id="JAAALK010000080">
    <property type="protein sequence ID" value="KAG8095288.1"/>
    <property type="molecule type" value="Genomic_DNA"/>
</dbReference>
<organism evidence="1 2">
    <name type="scientific">Zizania palustris</name>
    <name type="common">Northern wild rice</name>
    <dbReference type="NCBI Taxonomy" id="103762"/>
    <lineage>
        <taxon>Eukaryota</taxon>
        <taxon>Viridiplantae</taxon>
        <taxon>Streptophyta</taxon>
        <taxon>Embryophyta</taxon>
        <taxon>Tracheophyta</taxon>
        <taxon>Spermatophyta</taxon>
        <taxon>Magnoliopsida</taxon>
        <taxon>Liliopsida</taxon>
        <taxon>Poales</taxon>
        <taxon>Poaceae</taxon>
        <taxon>BOP clade</taxon>
        <taxon>Oryzoideae</taxon>
        <taxon>Oryzeae</taxon>
        <taxon>Zizaniinae</taxon>
        <taxon>Zizania</taxon>
    </lineage>
</organism>
<gene>
    <name evidence="1" type="ORF">GUJ93_ZPchr0012g18930</name>
</gene>